<dbReference type="PANTHER" id="PTHR43628:SF1">
    <property type="entry name" value="CHITIN SYNTHASE REGULATORY FACTOR 2-RELATED"/>
    <property type="match status" value="1"/>
</dbReference>
<dbReference type="InterPro" id="IPR006597">
    <property type="entry name" value="Sel1-like"/>
</dbReference>
<dbReference type="SUPFAM" id="SSF81901">
    <property type="entry name" value="HCP-like"/>
    <property type="match status" value="1"/>
</dbReference>
<dbReference type="PATRIC" id="fig|927704.6.peg.1399"/>
<dbReference type="InterPro" id="IPR011990">
    <property type="entry name" value="TPR-like_helical_dom_sf"/>
</dbReference>
<evidence type="ECO:0008006" key="3">
    <source>
        <dbReference type="Google" id="ProtNLM"/>
    </source>
</evidence>
<proteinExistence type="predicted"/>
<evidence type="ECO:0000313" key="2">
    <source>
        <dbReference type="Proteomes" id="UP000007887"/>
    </source>
</evidence>
<dbReference type="RefSeq" id="WP_014424503.1">
    <property type="nucleotide sequence ID" value="NC_017068.1"/>
</dbReference>
<gene>
    <name evidence="1" type="ordered locus">SELR_13580</name>
</gene>
<dbReference type="EMBL" id="AP012292">
    <property type="protein sequence ID" value="BAL83066.1"/>
    <property type="molecule type" value="Genomic_DNA"/>
</dbReference>
<protein>
    <recommendedName>
        <fullName evidence="3">Sel1 repeat-containing protein</fullName>
    </recommendedName>
</protein>
<dbReference type="Pfam" id="PF08238">
    <property type="entry name" value="Sel1"/>
    <property type="match status" value="3"/>
</dbReference>
<dbReference type="Proteomes" id="UP000007887">
    <property type="component" value="Chromosome"/>
</dbReference>
<organism evidence="1 2">
    <name type="scientific">Selenomonas ruminantium subsp. lactilytica (strain NBRC 103574 / TAM6421)</name>
    <dbReference type="NCBI Taxonomy" id="927704"/>
    <lineage>
        <taxon>Bacteria</taxon>
        <taxon>Bacillati</taxon>
        <taxon>Bacillota</taxon>
        <taxon>Negativicutes</taxon>
        <taxon>Selenomonadales</taxon>
        <taxon>Selenomonadaceae</taxon>
        <taxon>Selenomonas</taxon>
    </lineage>
</organism>
<dbReference type="KEGG" id="sri:SELR_13580"/>
<name>I0GQM9_SELRL</name>
<evidence type="ECO:0000313" key="1">
    <source>
        <dbReference type="EMBL" id="BAL83066.1"/>
    </source>
</evidence>
<dbReference type="Gene3D" id="1.25.40.10">
    <property type="entry name" value="Tetratricopeptide repeat domain"/>
    <property type="match status" value="1"/>
</dbReference>
<sequence>METDFLLKGKAAYNAGKYEMAIDCYEQAIAKGNAEAMYLAACMYQSGIGVAKDIEKSRKLFRQASDEGEDRAKNALLLIENSLAVHRRVYIAEACDLRKKGKYKEAMDEFRSMAGEYAIPDEYTAECMYWIGVMYKLGQGVTKDEKRQKNGLKNL</sequence>
<dbReference type="InterPro" id="IPR052945">
    <property type="entry name" value="Mitotic_Regulator"/>
</dbReference>
<dbReference type="AlphaFoldDB" id="I0GQM9"/>
<dbReference type="OrthoDB" id="7056571at2"/>
<dbReference type="eggNOG" id="COG0790">
    <property type="taxonomic scope" value="Bacteria"/>
</dbReference>
<accession>I0GQM9</accession>
<dbReference type="PANTHER" id="PTHR43628">
    <property type="entry name" value="ACTIVATOR OF C KINASE PROTEIN 1-RELATED"/>
    <property type="match status" value="1"/>
</dbReference>
<dbReference type="HOGENOM" id="CLU_1694301_0_0_9"/>
<reference evidence="1 2" key="1">
    <citation type="submission" date="2011-10" db="EMBL/GenBank/DDBJ databases">
        <title>Whole genome sequence of Selenomonas ruminantium subsp. lactilytica TAM6421.</title>
        <authorList>
            <person name="Oguchi A."/>
            <person name="Ankai A."/>
            <person name="Kaneko J."/>
            <person name="Yamada-Narita S."/>
            <person name="Fukui S."/>
            <person name="Takahashi M."/>
            <person name="Onodera T."/>
            <person name="Kojima S."/>
            <person name="Fushimi T."/>
            <person name="Abe N."/>
            <person name="Kamio Y."/>
            <person name="Yamazaki S."/>
            <person name="Fujita N."/>
        </authorList>
    </citation>
    <scope>NUCLEOTIDE SEQUENCE [LARGE SCALE GENOMIC DNA]</scope>
    <source>
        <strain evidence="2">NBRC 103574 / TAM6421</strain>
    </source>
</reference>
<dbReference type="SMART" id="SM00671">
    <property type="entry name" value="SEL1"/>
    <property type="match status" value="1"/>
</dbReference>